<proteinExistence type="predicted"/>
<evidence type="ECO:0000313" key="2">
    <source>
        <dbReference type="Proteomes" id="UP000675881"/>
    </source>
</evidence>
<keyword evidence="2" id="KW-1185">Reference proteome</keyword>
<dbReference type="AlphaFoldDB" id="A0A7R8CR16"/>
<gene>
    <name evidence="1" type="ORF">LSAA_7734</name>
</gene>
<accession>A0A7R8CR16</accession>
<organism evidence="1 2">
    <name type="scientific">Lepeophtheirus salmonis</name>
    <name type="common">Salmon louse</name>
    <name type="synonym">Caligus salmonis</name>
    <dbReference type="NCBI Taxonomy" id="72036"/>
    <lineage>
        <taxon>Eukaryota</taxon>
        <taxon>Metazoa</taxon>
        <taxon>Ecdysozoa</taxon>
        <taxon>Arthropoda</taxon>
        <taxon>Crustacea</taxon>
        <taxon>Multicrustacea</taxon>
        <taxon>Hexanauplia</taxon>
        <taxon>Copepoda</taxon>
        <taxon>Siphonostomatoida</taxon>
        <taxon>Caligidae</taxon>
        <taxon>Lepeophtheirus</taxon>
    </lineage>
</organism>
<evidence type="ECO:0000313" key="1">
    <source>
        <dbReference type="EMBL" id="CAF2898643.1"/>
    </source>
</evidence>
<protein>
    <submittedName>
        <fullName evidence="1">(salmon louse) hypothetical protein</fullName>
    </submittedName>
</protein>
<name>A0A7R8CR16_LEPSM</name>
<dbReference type="Proteomes" id="UP000675881">
    <property type="component" value="Chromosome 3"/>
</dbReference>
<sequence>MSRLLSISQKQTRGETIQTRFEDNYKFHLYTERYGNKYGAEVFNIHVTCRTVFSDPEIHQRMHDTHVKNYANHYGYFYHQDIQAYTNDSSYTNTLVCYYSGHNGVFHKKKKKSFLNSSNFQENKYYPSNASSSYDQSFVRKGSIHSISSAKSSKRDIDEVALSLCQSNGLVSSVSQNTMSIDRRRNRRDFPQKL</sequence>
<reference evidence="1" key="1">
    <citation type="submission" date="2021-02" db="EMBL/GenBank/DDBJ databases">
        <authorList>
            <person name="Bekaert M."/>
        </authorList>
    </citation>
    <scope>NUCLEOTIDE SEQUENCE</scope>
    <source>
        <strain evidence="1">IoA-00</strain>
    </source>
</reference>
<dbReference type="OrthoDB" id="10599048at2759"/>
<dbReference type="EMBL" id="HG994582">
    <property type="protein sequence ID" value="CAF2898643.1"/>
    <property type="molecule type" value="Genomic_DNA"/>
</dbReference>